<dbReference type="UniPathway" id="UPA00031">
    <property type="reaction ID" value="UER00012"/>
</dbReference>
<evidence type="ECO:0000313" key="15">
    <source>
        <dbReference type="Proteomes" id="UP000248745"/>
    </source>
</evidence>
<comment type="caution">
    <text evidence="14">The sequence shown here is derived from an EMBL/GenBank/DDBJ whole genome shotgun (WGS) entry which is preliminary data.</text>
</comment>
<dbReference type="Gene3D" id="3.90.1150.10">
    <property type="entry name" value="Aspartate Aminotransferase, domain 1"/>
    <property type="match status" value="1"/>
</dbReference>
<evidence type="ECO:0000256" key="8">
    <source>
        <dbReference type="ARBA" id="ARBA00022679"/>
    </source>
</evidence>
<dbReference type="HAMAP" id="MF_01023">
    <property type="entry name" value="HisC_aminotrans_2"/>
    <property type="match status" value="1"/>
</dbReference>
<dbReference type="CDD" id="cd00609">
    <property type="entry name" value="AAT_like"/>
    <property type="match status" value="1"/>
</dbReference>
<evidence type="ECO:0000256" key="9">
    <source>
        <dbReference type="ARBA" id="ARBA00022898"/>
    </source>
</evidence>
<comment type="cofactor">
    <cofactor evidence="1 12">
        <name>pyridoxal 5'-phosphate</name>
        <dbReference type="ChEBI" id="CHEBI:597326"/>
    </cofactor>
</comment>
<dbReference type="GO" id="GO:0000105">
    <property type="term" value="P:L-histidine biosynthetic process"/>
    <property type="evidence" value="ECO:0007669"/>
    <property type="project" value="UniProtKB-UniRule"/>
</dbReference>
<evidence type="ECO:0000256" key="6">
    <source>
        <dbReference type="ARBA" id="ARBA00022576"/>
    </source>
</evidence>
<evidence type="ECO:0000256" key="3">
    <source>
        <dbReference type="ARBA" id="ARBA00005189"/>
    </source>
</evidence>
<evidence type="ECO:0000256" key="12">
    <source>
        <dbReference type="HAMAP-Rule" id="MF_01023"/>
    </source>
</evidence>
<keyword evidence="8 12" id="KW-0808">Transferase</keyword>
<keyword evidence="15" id="KW-1185">Reference proteome</keyword>
<dbReference type="PROSITE" id="PS00599">
    <property type="entry name" value="AA_TRANSFER_CLASS_2"/>
    <property type="match status" value="1"/>
</dbReference>
<comment type="subunit">
    <text evidence="5 12">Homodimer.</text>
</comment>
<accession>A0A2W2ANQ2</accession>
<dbReference type="InterPro" id="IPR015421">
    <property type="entry name" value="PyrdxlP-dep_Trfase_major"/>
</dbReference>
<proteinExistence type="inferred from homology"/>
<evidence type="ECO:0000256" key="10">
    <source>
        <dbReference type="ARBA" id="ARBA00023102"/>
    </source>
</evidence>
<dbReference type="PANTHER" id="PTHR42885:SF2">
    <property type="entry name" value="HISTIDINOL-PHOSPHATE AMINOTRANSFERASE"/>
    <property type="match status" value="1"/>
</dbReference>
<dbReference type="GO" id="GO:0004400">
    <property type="term" value="F:histidinol-phosphate transaminase activity"/>
    <property type="evidence" value="ECO:0007669"/>
    <property type="project" value="UniProtKB-UniRule"/>
</dbReference>
<evidence type="ECO:0000256" key="7">
    <source>
        <dbReference type="ARBA" id="ARBA00022605"/>
    </source>
</evidence>
<evidence type="ECO:0000256" key="4">
    <source>
        <dbReference type="ARBA" id="ARBA00007970"/>
    </source>
</evidence>
<evidence type="ECO:0000256" key="1">
    <source>
        <dbReference type="ARBA" id="ARBA00001933"/>
    </source>
</evidence>
<dbReference type="SUPFAM" id="SSF53383">
    <property type="entry name" value="PLP-dependent transferases"/>
    <property type="match status" value="1"/>
</dbReference>
<dbReference type="InterPro" id="IPR001917">
    <property type="entry name" value="Aminotrans_II_pyridoxalP_BS"/>
</dbReference>
<dbReference type="Proteomes" id="UP000248745">
    <property type="component" value="Unassembled WGS sequence"/>
</dbReference>
<evidence type="ECO:0000256" key="5">
    <source>
        <dbReference type="ARBA" id="ARBA00011738"/>
    </source>
</evidence>
<sequence length="348" mass="38731">MKSINAEQLFRRNILDAKPYSSARSEYTASNGVFLDANENTTVTSKENRYPDPLQTELKIKIADWRNIDVENVFIGNGSDEPIDLLVRATCNPGLDNILICPPTYGIYEVAAQINDVAVKRVLLQADFQLDVAAVLAAIDGNTKLIFICSPNNPTGNLLRKEDVVSLLNEFQGLVIVDEAYIDFATEQSWLTALSEYQNLVVLQTFSKAWALAAARVGMAFADQSVIGILNKIKPPYNVSQRSQEAAVAVFTKKAEVRTAVAEILKERAELANELQQFGFVRRVFPSDANFILVQVDDALQLYEFLLAKNIIIRNRSQQPLCENCLRITVGNAGENQILLNVLKQFQS</sequence>
<dbReference type="GO" id="GO:0030170">
    <property type="term" value="F:pyridoxal phosphate binding"/>
    <property type="evidence" value="ECO:0007669"/>
    <property type="project" value="InterPro"/>
</dbReference>
<evidence type="ECO:0000313" key="14">
    <source>
        <dbReference type="EMBL" id="PZF73990.1"/>
    </source>
</evidence>
<dbReference type="EMBL" id="QKTW01000009">
    <property type="protein sequence ID" value="PZF73990.1"/>
    <property type="molecule type" value="Genomic_DNA"/>
</dbReference>
<dbReference type="Gene3D" id="3.40.640.10">
    <property type="entry name" value="Type I PLP-dependent aspartate aminotransferase-like (Major domain)"/>
    <property type="match status" value="1"/>
</dbReference>
<dbReference type="AlphaFoldDB" id="A0A2W2ANQ2"/>
<dbReference type="InterPro" id="IPR015422">
    <property type="entry name" value="PyrdxlP-dep_Trfase_small"/>
</dbReference>
<dbReference type="OrthoDB" id="9813612at2"/>
<comment type="catalytic activity">
    <reaction evidence="11 12">
        <text>L-histidinol phosphate + 2-oxoglutarate = 3-(imidazol-4-yl)-2-oxopropyl phosphate + L-glutamate</text>
        <dbReference type="Rhea" id="RHEA:23744"/>
        <dbReference type="ChEBI" id="CHEBI:16810"/>
        <dbReference type="ChEBI" id="CHEBI:29985"/>
        <dbReference type="ChEBI" id="CHEBI:57766"/>
        <dbReference type="ChEBI" id="CHEBI:57980"/>
        <dbReference type="EC" id="2.6.1.9"/>
    </reaction>
</comment>
<feature type="modified residue" description="N6-(pyridoxal phosphate)lysine" evidence="12">
    <location>
        <position position="208"/>
    </location>
</feature>
<dbReference type="NCBIfam" id="TIGR01141">
    <property type="entry name" value="hisC"/>
    <property type="match status" value="1"/>
</dbReference>
<dbReference type="InterPro" id="IPR015424">
    <property type="entry name" value="PyrdxlP-dep_Trfase"/>
</dbReference>
<organism evidence="14 15">
    <name type="scientific">Taibaiella soli</name>
    <dbReference type="NCBI Taxonomy" id="1649169"/>
    <lineage>
        <taxon>Bacteria</taxon>
        <taxon>Pseudomonadati</taxon>
        <taxon>Bacteroidota</taxon>
        <taxon>Chitinophagia</taxon>
        <taxon>Chitinophagales</taxon>
        <taxon>Chitinophagaceae</taxon>
        <taxon>Taibaiella</taxon>
    </lineage>
</organism>
<dbReference type="InterPro" id="IPR005861">
    <property type="entry name" value="HisP_aminotrans"/>
</dbReference>
<comment type="pathway">
    <text evidence="2 12">Amino-acid biosynthesis; L-histidine biosynthesis; L-histidine from 5-phospho-alpha-D-ribose 1-diphosphate: step 7/9.</text>
</comment>
<dbReference type="InterPro" id="IPR004839">
    <property type="entry name" value="Aminotransferase_I/II_large"/>
</dbReference>
<keyword evidence="7 12" id="KW-0028">Amino-acid biosynthesis</keyword>
<evidence type="ECO:0000259" key="13">
    <source>
        <dbReference type="Pfam" id="PF00155"/>
    </source>
</evidence>
<keyword evidence="10 12" id="KW-0368">Histidine biosynthesis</keyword>
<comment type="pathway">
    <text evidence="3">Lipid metabolism.</text>
</comment>
<comment type="similarity">
    <text evidence="4 12">Belongs to the class-II pyridoxal-phosphate-dependent aminotransferase family. Histidinol-phosphate aminotransferase subfamily.</text>
</comment>
<evidence type="ECO:0000256" key="2">
    <source>
        <dbReference type="ARBA" id="ARBA00005011"/>
    </source>
</evidence>
<evidence type="ECO:0000256" key="11">
    <source>
        <dbReference type="ARBA" id="ARBA00047481"/>
    </source>
</evidence>
<feature type="domain" description="Aminotransferase class I/classII large" evidence="13">
    <location>
        <begin position="41"/>
        <end position="342"/>
    </location>
</feature>
<protein>
    <recommendedName>
        <fullName evidence="12">Histidinol-phosphate aminotransferase</fullName>
        <ecNumber evidence="12">2.6.1.9</ecNumber>
    </recommendedName>
    <alternativeName>
        <fullName evidence="12">Imidazole acetol-phosphate transaminase</fullName>
    </alternativeName>
</protein>
<dbReference type="EC" id="2.6.1.9" evidence="12"/>
<name>A0A2W2ANQ2_9BACT</name>
<dbReference type="PANTHER" id="PTHR42885">
    <property type="entry name" value="HISTIDINOL-PHOSPHATE AMINOTRANSFERASE-RELATED"/>
    <property type="match status" value="1"/>
</dbReference>
<keyword evidence="9 12" id="KW-0663">Pyridoxal phosphate</keyword>
<keyword evidence="6 12" id="KW-0032">Aminotransferase</keyword>
<reference evidence="14 15" key="1">
    <citation type="submission" date="2018-06" db="EMBL/GenBank/DDBJ databases">
        <title>Mucibacter soli gen. nov., sp. nov., a new member of the family Chitinophagaceae producing mucin.</title>
        <authorList>
            <person name="Kim M.-K."/>
            <person name="Park S."/>
            <person name="Kim T.-S."/>
            <person name="Joung Y."/>
            <person name="Han J.-H."/>
            <person name="Kim S.B."/>
        </authorList>
    </citation>
    <scope>NUCLEOTIDE SEQUENCE [LARGE SCALE GENOMIC DNA]</scope>
    <source>
        <strain evidence="14 15">R1-15</strain>
    </source>
</reference>
<dbReference type="Pfam" id="PF00155">
    <property type="entry name" value="Aminotran_1_2"/>
    <property type="match status" value="1"/>
</dbReference>
<gene>
    <name evidence="12 14" type="primary">hisC</name>
    <name evidence="14" type="ORF">DN068_06165</name>
</gene>